<organism evidence="2 3">
    <name type="scientific">Hydrogenophaga defluvii</name>
    <dbReference type="NCBI Taxonomy" id="249410"/>
    <lineage>
        <taxon>Bacteria</taxon>
        <taxon>Pseudomonadati</taxon>
        <taxon>Pseudomonadota</taxon>
        <taxon>Betaproteobacteria</taxon>
        <taxon>Burkholderiales</taxon>
        <taxon>Comamonadaceae</taxon>
        <taxon>Hydrogenophaga</taxon>
    </lineage>
</organism>
<dbReference type="EMBL" id="JBHTBZ010000027">
    <property type="protein sequence ID" value="MFC7461037.1"/>
    <property type="molecule type" value="Genomic_DNA"/>
</dbReference>
<evidence type="ECO:0000313" key="2">
    <source>
        <dbReference type="EMBL" id="MFC7461037.1"/>
    </source>
</evidence>
<feature type="region of interest" description="Disordered" evidence="1">
    <location>
        <begin position="253"/>
        <end position="273"/>
    </location>
</feature>
<sequence length="422" mass="46081">MTSGTSVVFTTLNPKLCPPRRASPHKSSWGVYDFICKAKAARVNPGFACESGSVFEKRSTLAAVCFSGYLGCSKTNQKTRTCDMLYTLQDAPAAIDFTNAFWRTLVDADPGIQAPAPDTVGSARGDRFHLQWWTSPDGQHFAAQVLDTQQPSLWEAFAIPAPSGATVAGKRICWSDAGEGAMEAIWRAVVGANELPTLGHTRHPSFVDIVAAGTNPAGVSLVRDAHALVDGLKADVDYWMGLAKALHKAKDEKPQFRPVGRGSESTAHAAPAPVEPTRNWRLRDIDQWAAQNADRIIVLPRAISATKRSPYESADLLYACLELLAEEYRLVKLGQADRNAFKVKAETLGLEFGGSVEPSTAGMLGDQYFIRWRGSRRFLDQHLAKGSARDPRFCLRIYFTFCEDEKKAVVGSMPAHLGTSYS</sequence>
<keyword evidence="3" id="KW-1185">Reference proteome</keyword>
<reference evidence="3" key="1">
    <citation type="journal article" date="2019" name="Int. J. Syst. Evol. Microbiol.">
        <title>The Global Catalogue of Microorganisms (GCM) 10K type strain sequencing project: providing services to taxonomists for standard genome sequencing and annotation.</title>
        <authorList>
            <consortium name="The Broad Institute Genomics Platform"/>
            <consortium name="The Broad Institute Genome Sequencing Center for Infectious Disease"/>
            <person name="Wu L."/>
            <person name="Ma J."/>
        </authorList>
    </citation>
    <scope>NUCLEOTIDE SEQUENCE [LARGE SCALE GENOMIC DNA]</scope>
    <source>
        <strain evidence="3">CCUG 53903</strain>
    </source>
</reference>
<gene>
    <name evidence="2" type="ORF">ACFQU0_11455</name>
</gene>
<proteinExistence type="predicted"/>
<comment type="caution">
    <text evidence="2">The sequence shown here is derived from an EMBL/GenBank/DDBJ whole genome shotgun (WGS) entry which is preliminary data.</text>
</comment>
<protein>
    <recommendedName>
        <fullName evidence="4">RepB-like DNA primase domain-containing protein</fullName>
    </recommendedName>
</protein>
<name>A0ABW2SC82_9BURK</name>
<accession>A0ABW2SC82</accession>
<evidence type="ECO:0008006" key="4">
    <source>
        <dbReference type="Google" id="ProtNLM"/>
    </source>
</evidence>
<evidence type="ECO:0000256" key="1">
    <source>
        <dbReference type="SAM" id="MobiDB-lite"/>
    </source>
</evidence>
<evidence type="ECO:0000313" key="3">
    <source>
        <dbReference type="Proteomes" id="UP001596457"/>
    </source>
</evidence>
<dbReference type="Proteomes" id="UP001596457">
    <property type="component" value="Unassembled WGS sequence"/>
</dbReference>